<reference evidence="3" key="1">
    <citation type="submission" date="2022-01" db="EMBL/GenBank/DDBJ databases">
        <authorList>
            <person name="King R."/>
        </authorList>
    </citation>
    <scope>NUCLEOTIDE SEQUENCE</scope>
</reference>
<dbReference type="Proteomes" id="UP001153620">
    <property type="component" value="Chromosome 2"/>
</dbReference>
<proteinExistence type="predicted"/>
<keyword evidence="2" id="KW-0732">Signal</keyword>
<dbReference type="EMBL" id="OU895878">
    <property type="protein sequence ID" value="CAG9803301.1"/>
    <property type="molecule type" value="Genomic_DNA"/>
</dbReference>
<sequence>MKSVHFTLSSAIALLSFVYCQTIDEYVDVDCEYQRGGAVCNCQYSSEFMKLPQLNGNHRYITVRDCEHFMVPADSLRDLAQINLLQFESISKLIISEFSFNSSRSRPSIRIEINNCSLPALPAHFFKGVLDDFMIKDSNITRIHMFALTGIFGEITAFKIHNSAIGQVDTQAFRKLSIDTLEILNTSFLRNTVSKTFYDCHIKNIVILNSHFTMLMSSAFDVKEVERMRILDSTFGFIESEAFMMDIADRATFENNTVEMMHRNAFKGITINTNVPRTRTGNVYFALHNNQINFIHPIDDMSFGPSIQLQLSKLYFRSPQNCESVNKIYESKFFNDNAHAIYVRLENEDENFNSISYLNERCRDDSKWFLYLLIATAVIVFLVIMIPAIFCYMRHRRREKQLDLIMPEPRTYRQTHIVMQIENSGLIKTDF</sequence>
<keyword evidence="4" id="KW-1185">Reference proteome</keyword>
<feature type="chain" id="PRO_5040373642" evidence="2">
    <location>
        <begin position="21"/>
        <end position="431"/>
    </location>
</feature>
<accession>A0A9N9RTR3</accession>
<name>A0A9N9RTR3_9DIPT</name>
<evidence type="ECO:0000313" key="4">
    <source>
        <dbReference type="Proteomes" id="UP001153620"/>
    </source>
</evidence>
<feature type="signal peptide" evidence="2">
    <location>
        <begin position="1"/>
        <end position="20"/>
    </location>
</feature>
<dbReference type="OrthoDB" id="6360013at2759"/>
<gene>
    <name evidence="3" type="ORF">CHIRRI_LOCUS6202</name>
</gene>
<protein>
    <submittedName>
        <fullName evidence="3">Uncharacterized protein</fullName>
    </submittedName>
</protein>
<evidence type="ECO:0000313" key="3">
    <source>
        <dbReference type="EMBL" id="CAG9803301.1"/>
    </source>
</evidence>
<evidence type="ECO:0000256" key="1">
    <source>
        <dbReference type="SAM" id="Phobius"/>
    </source>
</evidence>
<keyword evidence="1" id="KW-0812">Transmembrane</keyword>
<keyword evidence="1" id="KW-0472">Membrane</keyword>
<evidence type="ECO:0000256" key="2">
    <source>
        <dbReference type="SAM" id="SignalP"/>
    </source>
</evidence>
<organism evidence="3 4">
    <name type="scientific">Chironomus riparius</name>
    <dbReference type="NCBI Taxonomy" id="315576"/>
    <lineage>
        <taxon>Eukaryota</taxon>
        <taxon>Metazoa</taxon>
        <taxon>Ecdysozoa</taxon>
        <taxon>Arthropoda</taxon>
        <taxon>Hexapoda</taxon>
        <taxon>Insecta</taxon>
        <taxon>Pterygota</taxon>
        <taxon>Neoptera</taxon>
        <taxon>Endopterygota</taxon>
        <taxon>Diptera</taxon>
        <taxon>Nematocera</taxon>
        <taxon>Chironomoidea</taxon>
        <taxon>Chironomidae</taxon>
        <taxon>Chironominae</taxon>
        <taxon>Chironomus</taxon>
    </lineage>
</organism>
<keyword evidence="1" id="KW-1133">Transmembrane helix</keyword>
<feature type="transmembrane region" description="Helical" evidence="1">
    <location>
        <begin position="368"/>
        <end position="392"/>
    </location>
</feature>
<reference evidence="3" key="2">
    <citation type="submission" date="2022-10" db="EMBL/GenBank/DDBJ databases">
        <authorList>
            <consortium name="ENA_rothamsted_submissions"/>
            <consortium name="culmorum"/>
            <person name="King R."/>
        </authorList>
    </citation>
    <scope>NUCLEOTIDE SEQUENCE</scope>
</reference>
<dbReference type="AlphaFoldDB" id="A0A9N9RTR3"/>